<organism evidence="14 15">
    <name type="scientific">Sulfitobacter faviae</name>
    <dbReference type="NCBI Taxonomy" id="1775881"/>
    <lineage>
        <taxon>Bacteria</taxon>
        <taxon>Pseudomonadati</taxon>
        <taxon>Pseudomonadota</taxon>
        <taxon>Alphaproteobacteria</taxon>
        <taxon>Rhodobacterales</taxon>
        <taxon>Roseobacteraceae</taxon>
        <taxon>Sulfitobacter</taxon>
    </lineage>
</organism>
<feature type="transmembrane region" description="Helical" evidence="11">
    <location>
        <begin position="161"/>
        <end position="182"/>
    </location>
</feature>
<comment type="subcellular location">
    <subcellularLocation>
        <location evidence="2">Membrane</location>
    </subcellularLocation>
</comment>
<dbReference type="AlphaFoldDB" id="A0AAX3LRD8"/>
<dbReference type="GO" id="GO:0005886">
    <property type="term" value="C:plasma membrane"/>
    <property type="evidence" value="ECO:0007669"/>
    <property type="project" value="TreeGrafter"/>
</dbReference>
<evidence type="ECO:0000256" key="1">
    <source>
        <dbReference type="ARBA" id="ARBA00000085"/>
    </source>
</evidence>
<comment type="catalytic activity">
    <reaction evidence="1">
        <text>ATP + protein L-histidine = ADP + protein N-phospho-L-histidine.</text>
        <dbReference type="EC" id="2.7.13.3"/>
    </reaction>
</comment>
<evidence type="ECO:0000256" key="6">
    <source>
        <dbReference type="ARBA" id="ARBA00022692"/>
    </source>
</evidence>
<feature type="domain" description="HAMP" evidence="13">
    <location>
        <begin position="186"/>
        <end position="240"/>
    </location>
</feature>
<evidence type="ECO:0000256" key="3">
    <source>
        <dbReference type="ARBA" id="ARBA00012438"/>
    </source>
</evidence>
<keyword evidence="6 11" id="KW-0812">Transmembrane</keyword>
<dbReference type="InterPro" id="IPR036890">
    <property type="entry name" value="HATPase_C_sf"/>
</dbReference>
<gene>
    <name evidence="14" type="ORF">PL336_03745</name>
</gene>
<sequence length="476" mass="52767">MDKHARKNPTALRTSIRLSLQYSFLYSVLSALVFALAYWFTQYEVQDWVLDQMRSDAETLLEIFELGGDEVLIDRVDALAEVSFQNARVYQLLNSDSTIVSGNLSSTFASPLPDYLPAQDLPLAGEIHDEVTGYWLRADDVGPYLLIQGAGDHIVLEILEALGMALAVGYLAVVILGLIVGVRIGRITERRITAISNTLAEVSSGNLASRISTVPKARDDLSRVSTEINSMLGQIKRLLESQEQISNDIAHDMRTPLQHLRQRLEKLRDSPTIRPDDISASLDQTEEIIATFNALLRIAQIEGSDRRERFRLNDLSEIIANVTEVFEPTAEDAGIELTTKMPDEQLAVIGDRNLLTQLLSNLVENSIKHCPAGSKVLVLAESTPVGPTLRITDSGPGIERDDRERIFRRFFRGEKSRNSPGNGLGLALVKAICDLHGAEITVSENKPGTTFEIIFVGQTRSGPDHRQTCRIRVMQP</sequence>
<dbReference type="PANTHER" id="PTHR45436:SF8">
    <property type="entry name" value="HISTIDINE KINASE"/>
    <property type="match status" value="1"/>
</dbReference>
<dbReference type="GO" id="GO:0000155">
    <property type="term" value="F:phosphorelay sensor kinase activity"/>
    <property type="evidence" value="ECO:0007669"/>
    <property type="project" value="InterPro"/>
</dbReference>
<evidence type="ECO:0000256" key="11">
    <source>
        <dbReference type="SAM" id="Phobius"/>
    </source>
</evidence>
<evidence type="ECO:0000259" key="12">
    <source>
        <dbReference type="PROSITE" id="PS50109"/>
    </source>
</evidence>
<accession>A0AAX3LRD8</accession>
<dbReference type="SUPFAM" id="SSF55874">
    <property type="entry name" value="ATPase domain of HSP90 chaperone/DNA topoisomerase II/histidine kinase"/>
    <property type="match status" value="1"/>
</dbReference>
<dbReference type="InterPro" id="IPR003594">
    <property type="entry name" value="HATPase_dom"/>
</dbReference>
<dbReference type="PANTHER" id="PTHR45436">
    <property type="entry name" value="SENSOR HISTIDINE KINASE YKOH"/>
    <property type="match status" value="1"/>
</dbReference>
<evidence type="ECO:0000256" key="7">
    <source>
        <dbReference type="ARBA" id="ARBA00022777"/>
    </source>
</evidence>
<keyword evidence="7" id="KW-0418">Kinase</keyword>
<feature type="transmembrane region" description="Helical" evidence="11">
    <location>
        <begin position="20"/>
        <end position="40"/>
    </location>
</feature>
<dbReference type="CDD" id="cd00075">
    <property type="entry name" value="HATPase"/>
    <property type="match status" value="1"/>
</dbReference>
<dbReference type="GO" id="GO:0005524">
    <property type="term" value="F:ATP binding"/>
    <property type="evidence" value="ECO:0007669"/>
    <property type="project" value="UniProtKB-KW"/>
</dbReference>
<proteinExistence type="predicted"/>
<dbReference type="InterPro" id="IPR036097">
    <property type="entry name" value="HisK_dim/P_sf"/>
</dbReference>
<evidence type="ECO:0000259" key="13">
    <source>
        <dbReference type="PROSITE" id="PS50885"/>
    </source>
</evidence>
<evidence type="ECO:0000256" key="10">
    <source>
        <dbReference type="ARBA" id="ARBA00023136"/>
    </source>
</evidence>
<keyword evidence="8 11" id="KW-1133">Transmembrane helix</keyword>
<keyword evidence="5" id="KW-0808">Transferase</keyword>
<dbReference type="Gene3D" id="1.10.287.130">
    <property type="match status" value="1"/>
</dbReference>
<dbReference type="Gene3D" id="3.30.565.10">
    <property type="entry name" value="Histidine kinase-like ATPase, C-terminal domain"/>
    <property type="match status" value="1"/>
</dbReference>
<dbReference type="SUPFAM" id="SSF47384">
    <property type="entry name" value="Homodimeric domain of signal transducing histidine kinase"/>
    <property type="match status" value="1"/>
</dbReference>
<evidence type="ECO:0000256" key="4">
    <source>
        <dbReference type="ARBA" id="ARBA00022553"/>
    </source>
</evidence>
<evidence type="ECO:0000256" key="8">
    <source>
        <dbReference type="ARBA" id="ARBA00022989"/>
    </source>
</evidence>
<reference evidence="14" key="1">
    <citation type="submission" date="2023-01" db="EMBL/GenBank/DDBJ databases">
        <title>Comparative genomic analysis of cold water coral derived Sulfitobacter faviae: insights into their metabolism and habitat adaptation.</title>
        <authorList>
            <person name="Guo Y."/>
            <person name="Lin S."/>
            <person name="Huang Z."/>
            <person name="Tang K."/>
            <person name="Wang X."/>
        </authorList>
    </citation>
    <scope>NUCLEOTIDE SEQUENCE</scope>
    <source>
        <strain evidence="14">SCSIO W_1865</strain>
    </source>
</reference>
<evidence type="ECO:0000313" key="15">
    <source>
        <dbReference type="Proteomes" id="UP001210770"/>
    </source>
</evidence>
<evidence type="ECO:0000256" key="9">
    <source>
        <dbReference type="ARBA" id="ARBA00023012"/>
    </source>
</evidence>
<name>A0AAX3LRD8_9RHOB</name>
<dbReference type="PROSITE" id="PS50885">
    <property type="entry name" value="HAMP"/>
    <property type="match status" value="1"/>
</dbReference>
<dbReference type="RefSeq" id="WP_271689163.1">
    <property type="nucleotide sequence ID" value="NZ_CP116423.1"/>
</dbReference>
<dbReference type="Pfam" id="PF02518">
    <property type="entry name" value="HATPase_c"/>
    <property type="match status" value="1"/>
</dbReference>
<dbReference type="InterPro" id="IPR004358">
    <property type="entry name" value="Sig_transdc_His_kin-like_C"/>
</dbReference>
<dbReference type="EC" id="2.7.13.3" evidence="3"/>
<dbReference type="InterPro" id="IPR003661">
    <property type="entry name" value="HisK_dim/P_dom"/>
</dbReference>
<dbReference type="EMBL" id="CP116423">
    <property type="protein sequence ID" value="WCE70962.1"/>
    <property type="molecule type" value="Genomic_DNA"/>
</dbReference>
<dbReference type="PRINTS" id="PR00344">
    <property type="entry name" value="BCTRLSENSOR"/>
</dbReference>
<evidence type="ECO:0000313" key="14">
    <source>
        <dbReference type="EMBL" id="WCE70962.1"/>
    </source>
</evidence>
<keyword evidence="14" id="KW-0067">ATP-binding</keyword>
<keyword evidence="4" id="KW-0597">Phosphoprotein</keyword>
<keyword evidence="14" id="KW-0547">Nucleotide-binding</keyword>
<evidence type="ECO:0000256" key="5">
    <source>
        <dbReference type="ARBA" id="ARBA00022679"/>
    </source>
</evidence>
<dbReference type="InterPro" id="IPR005467">
    <property type="entry name" value="His_kinase_dom"/>
</dbReference>
<dbReference type="InterPro" id="IPR003660">
    <property type="entry name" value="HAMP_dom"/>
</dbReference>
<keyword evidence="10 11" id="KW-0472">Membrane</keyword>
<feature type="domain" description="Histidine kinase" evidence="12">
    <location>
        <begin position="248"/>
        <end position="459"/>
    </location>
</feature>
<protein>
    <recommendedName>
        <fullName evidence="3">histidine kinase</fullName>
        <ecNumber evidence="3">2.7.13.3</ecNumber>
    </recommendedName>
</protein>
<dbReference type="PROSITE" id="PS50109">
    <property type="entry name" value="HIS_KIN"/>
    <property type="match status" value="1"/>
</dbReference>
<evidence type="ECO:0000256" key="2">
    <source>
        <dbReference type="ARBA" id="ARBA00004370"/>
    </source>
</evidence>
<dbReference type="CDD" id="cd00082">
    <property type="entry name" value="HisKA"/>
    <property type="match status" value="1"/>
</dbReference>
<keyword evidence="9" id="KW-0902">Two-component regulatory system</keyword>
<dbReference type="InterPro" id="IPR050428">
    <property type="entry name" value="TCS_sensor_his_kinase"/>
</dbReference>
<dbReference type="SMART" id="SM00304">
    <property type="entry name" value="HAMP"/>
    <property type="match status" value="1"/>
</dbReference>
<dbReference type="Proteomes" id="UP001210770">
    <property type="component" value="Chromosome"/>
</dbReference>
<dbReference type="SMART" id="SM00387">
    <property type="entry name" value="HATPase_c"/>
    <property type="match status" value="1"/>
</dbReference>